<evidence type="ECO:0000313" key="3">
    <source>
        <dbReference type="Proteomes" id="UP000027195"/>
    </source>
</evidence>
<gene>
    <name evidence="2" type="ORF">BOTBODRAFT_191279</name>
</gene>
<dbReference type="EMBL" id="KL198082">
    <property type="protein sequence ID" value="KDQ09077.1"/>
    <property type="molecule type" value="Genomic_DNA"/>
</dbReference>
<dbReference type="HOGENOM" id="CLU_1250480_0_0_1"/>
<dbReference type="Proteomes" id="UP000027195">
    <property type="component" value="Unassembled WGS sequence"/>
</dbReference>
<reference evidence="3" key="1">
    <citation type="journal article" date="2014" name="Proc. Natl. Acad. Sci. U.S.A.">
        <title>Extensive sampling of basidiomycete genomes demonstrates inadequacy of the white-rot/brown-rot paradigm for wood decay fungi.</title>
        <authorList>
            <person name="Riley R."/>
            <person name="Salamov A.A."/>
            <person name="Brown D.W."/>
            <person name="Nagy L.G."/>
            <person name="Floudas D."/>
            <person name="Held B.W."/>
            <person name="Levasseur A."/>
            <person name="Lombard V."/>
            <person name="Morin E."/>
            <person name="Otillar R."/>
            <person name="Lindquist E.A."/>
            <person name="Sun H."/>
            <person name="LaButti K.M."/>
            <person name="Schmutz J."/>
            <person name="Jabbour D."/>
            <person name="Luo H."/>
            <person name="Baker S.E."/>
            <person name="Pisabarro A.G."/>
            <person name="Walton J.D."/>
            <person name="Blanchette R.A."/>
            <person name="Henrissat B."/>
            <person name="Martin F."/>
            <person name="Cullen D."/>
            <person name="Hibbett D.S."/>
            <person name="Grigoriev I.V."/>
        </authorList>
    </citation>
    <scope>NUCLEOTIDE SEQUENCE [LARGE SCALE GENOMIC DNA]</scope>
    <source>
        <strain evidence="3">FD-172 SS1</strain>
    </source>
</reference>
<organism evidence="2 3">
    <name type="scientific">Botryobasidium botryosum (strain FD-172 SS1)</name>
    <dbReference type="NCBI Taxonomy" id="930990"/>
    <lineage>
        <taxon>Eukaryota</taxon>
        <taxon>Fungi</taxon>
        <taxon>Dikarya</taxon>
        <taxon>Basidiomycota</taxon>
        <taxon>Agaricomycotina</taxon>
        <taxon>Agaricomycetes</taxon>
        <taxon>Cantharellales</taxon>
        <taxon>Botryobasidiaceae</taxon>
        <taxon>Botryobasidium</taxon>
    </lineage>
</organism>
<feature type="region of interest" description="Disordered" evidence="1">
    <location>
        <begin position="49"/>
        <end position="69"/>
    </location>
</feature>
<evidence type="ECO:0000256" key="1">
    <source>
        <dbReference type="SAM" id="MobiDB-lite"/>
    </source>
</evidence>
<accession>A0A067MB21</accession>
<evidence type="ECO:0000313" key="2">
    <source>
        <dbReference type="EMBL" id="KDQ09077.1"/>
    </source>
</evidence>
<feature type="compositionally biased region" description="Polar residues" evidence="1">
    <location>
        <begin position="54"/>
        <end position="63"/>
    </location>
</feature>
<proteinExistence type="predicted"/>
<dbReference type="AlphaFoldDB" id="A0A067MB21"/>
<dbReference type="InParanoid" id="A0A067MB21"/>
<keyword evidence="3" id="KW-1185">Reference proteome</keyword>
<name>A0A067MB21_BOTB1</name>
<sequence length="221" mass="24804">MATAALERTIRAQKPTIRLYESLGDVGDGRKLCRFSGCLEIDASIVTSSSTTTANDPSRSSTAGPYHSHRRSRSEFITRFHAFQLSFESPFSNPPFHDVNFTGVEHRQSSLVSFGQRQTVAGTFILICPFTIDVPQDLFPVDAQAWTYTVRAATWFKMASIRASEPARIFSSSPSYASFTIQNFSNNLRQHPRTLDSVMDDMDRMDLSRSVHRSDGDSAWF</sequence>
<protein>
    <submittedName>
        <fullName evidence="2">Uncharacterized protein</fullName>
    </submittedName>
</protein>